<dbReference type="InterPro" id="IPR039883">
    <property type="entry name" value="Fcf2/DNTTIP2"/>
</dbReference>
<evidence type="ECO:0000256" key="3">
    <source>
        <dbReference type="SAM" id="MobiDB-lite"/>
    </source>
</evidence>
<dbReference type="GO" id="GO:0003723">
    <property type="term" value="F:RNA binding"/>
    <property type="evidence" value="ECO:0007669"/>
    <property type="project" value="TreeGrafter"/>
</dbReference>
<evidence type="ECO:0000256" key="2">
    <source>
        <dbReference type="ARBA" id="ARBA00023242"/>
    </source>
</evidence>
<organism evidence="5 6">
    <name type="scientific">Penicillium alfredii</name>
    <dbReference type="NCBI Taxonomy" id="1506179"/>
    <lineage>
        <taxon>Eukaryota</taxon>
        <taxon>Fungi</taxon>
        <taxon>Dikarya</taxon>
        <taxon>Ascomycota</taxon>
        <taxon>Pezizomycotina</taxon>
        <taxon>Eurotiomycetes</taxon>
        <taxon>Eurotiomycetidae</taxon>
        <taxon>Eurotiales</taxon>
        <taxon>Aspergillaceae</taxon>
        <taxon>Penicillium</taxon>
    </lineage>
</organism>
<accession>A0A9W9K492</accession>
<dbReference type="Pfam" id="PF08698">
    <property type="entry name" value="Fcf2"/>
    <property type="match status" value="1"/>
</dbReference>
<protein>
    <submittedName>
        <fullName evidence="5">Fcf2 pre-rRNA processing</fullName>
    </submittedName>
</protein>
<dbReference type="PANTHER" id="PTHR21686">
    <property type="entry name" value="DEOXYNUCLEOTIDYLTRANSFERASE TERMINAL-INTERACTING PROTEIN 2"/>
    <property type="match status" value="1"/>
</dbReference>
<comment type="subcellular location">
    <subcellularLocation>
        <location evidence="1">Nucleus</location>
        <location evidence="1">Nucleolus</location>
    </subcellularLocation>
</comment>
<name>A0A9W9K492_9EURO</name>
<gene>
    <name evidence="5" type="ORF">NUU61_007120</name>
</gene>
<sequence>MADLARGEANTVSPQDEVDLTDAQIQQLLLEAENRLRGPNNQVTPADATSLRYASGIHGYTFLGDKDSCHLRIPKLTGSSIEPYVRQGEESATVDSAHIIDPKQKELSNSLHPIHTKKLNQDKPTAGADWFNLPKTELTPELKRDFQLLRMRSVLDPKRHYKKESGKAKLPEFSQVGTIIEGPTEFFSGRITKKDRKKTFVEETMALERETRRFESKYKDIQTTKQSGKKAFYKNLQAKRSRKNK</sequence>
<keyword evidence="6" id="KW-1185">Reference proteome</keyword>
<comment type="caution">
    <text evidence="5">The sequence shown here is derived from an EMBL/GenBank/DDBJ whole genome shotgun (WGS) entry which is preliminary data.</text>
</comment>
<dbReference type="AlphaFoldDB" id="A0A9W9K492"/>
<dbReference type="OrthoDB" id="427886at2759"/>
<reference evidence="5" key="1">
    <citation type="submission" date="2022-11" db="EMBL/GenBank/DDBJ databases">
        <authorList>
            <person name="Petersen C."/>
        </authorList>
    </citation>
    <scope>NUCLEOTIDE SEQUENCE</scope>
    <source>
        <strain evidence="5">IBT 34128</strain>
    </source>
</reference>
<reference evidence="5" key="2">
    <citation type="journal article" date="2023" name="IMA Fungus">
        <title>Comparative genomic study of the Penicillium genus elucidates a diverse pangenome and 15 lateral gene transfer events.</title>
        <authorList>
            <person name="Petersen C."/>
            <person name="Sorensen T."/>
            <person name="Nielsen M.R."/>
            <person name="Sondergaard T.E."/>
            <person name="Sorensen J.L."/>
            <person name="Fitzpatrick D.A."/>
            <person name="Frisvad J.C."/>
            <person name="Nielsen K.L."/>
        </authorList>
    </citation>
    <scope>NUCLEOTIDE SEQUENCE</scope>
    <source>
        <strain evidence="5">IBT 34128</strain>
    </source>
</reference>
<evidence type="ECO:0000256" key="1">
    <source>
        <dbReference type="ARBA" id="ARBA00004604"/>
    </source>
</evidence>
<dbReference type="GO" id="GO:0006396">
    <property type="term" value="P:RNA processing"/>
    <property type="evidence" value="ECO:0007669"/>
    <property type="project" value="TreeGrafter"/>
</dbReference>
<dbReference type="PANTHER" id="PTHR21686:SF12">
    <property type="entry name" value="DEOXYNUCLEOTIDYLTRANSFERASE TERMINAL-INTERACTING PROTEIN 2"/>
    <property type="match status" value="1"/>
</dbReference>
<feature type="region of interest" description="Disordered" evidence="3">
    <location>
        <begin position="218"/>
        <end position="245"/>
    </location>
</feature>
<dbReference type="GeneID" id="81396814"/>
<feature type="compositionally biased region" description="Basic residues" evidence="3">
    <location>
        <begin position="227"/>
        <end position="245"/>
    </location>
</feature>
<evidence type="ECO:0000313" key="5">
    <source>
        <dbReference type="EMBL" id="KAJ5092250.1"/>
    </source>
</evidence>
<dbReference type="InterPro" id="IPR014810">
    <property type="entry name" value="Fcf2_C"/>
</dbReference>
<dbReference type="GO" id="GO:0005730">
    <property type="term" value="C:nucleolus"/>
    <property type="evidence" value="ECO:0007669"/>
    <property type="project" value="UniProtKB-SubCell"/>
</dbReference>
<dbReference type="Proteomes" id="UP001141434">
    <property type="component" value="Unassembled WGS sequence"/>
</dbReference>
<evidence type="ECO:0000259" key="4">
    <source>
        <dbReference type="Pfam" id="PF08698"/>
    </source>
</evidence>
<dbReference type="EMBL" id="JAPMSZ010000009">
    <property type="protein sequence ID" value="KAJ5092250.1"/>
    <property type="molecule type" value="Genomic_DNA"/>
</dbReference>
<keyword evidence="2" id="KW-0539">Nucleus</keyword>
<feature type="domain" description="Fcf2 pre-rRNA processing C-terminal" evidence="4">
    <location>
        <begin position="123"/>
        <end position="217"/>
    </location>
</feature>
<evidence type="ECO:0000313" key="6">
    <source>
        <dbReference type="Proteomes" id="UP001141434"/>
    </source>
</evidence>
<dbReference type="RefSeq" id="XP_056510445.1">
    <property type="nucleotide sequence ID" value="XM_056657645.1"/>
</dbReference>
<proteinExistence type="predicted"/>